<evidence type="ECO:0000313" key="2">
    <source>
        <dbReference type="EMBL" id="KAJ8354045.1"/>
    </source>
</evidence>
<reference evidence="2" key="1">
    <citation type="journal article" date="2023" name="Science">
        <title>Genome structures resolve the early diversification of teleost fishes.</title>
        <authorList>
            <person name="Parey E."/>
            <person name="Louis A."/>
            <person name="Montfort J."/>
            <person name="Bouchez O."/>
            <person name="Roques C."/>
            <person name="Iampietro C."/>
            <person name="Lluch J."/>
            <person name="Castinel A."/>
            <person name="Donnadieu C."/>
            <person name="Desvignes T."/>
            <person name="Floi Bucao C."/>
            <person name="Jouanno E."/>
            <person name="Wen M."/>
            <person name="Mejri S."/>
            <person name="Dirks R."/>
            <person name="Jansen H."/>
            <person name="Henkel C."/>
            <person name="Chen W.J."/>
            <person name="Zahm M."/>
            <person name="Cabau C."/>
            <person name="Klopp C."/>
            <person name="Thompson A.W."/>
            <person name="Robinson-Rechavi M."/>
            <person name="Braasch I."/>
            <person name="Lecointre G."/>
            <person name="Bobe J."/>
            <person name="Postlethwait J.H."/>
            <person name="Berthelot C."/>
            <person name="Roest Crollius H."/>
            <person name="Guiguen Y."/>
        </authorList>
    </citation>
    <scope>NUCLEOTIDE SEQUENCE</scope>
    <source>
        <strain evidence="2">WJC10195</strain>
    </source>
</reference>
<evidence type="ECO:0000256" key="1">
    <source>
        <dbReference type="SAM" id="MobiDB-lite"/>
    </source>
</evidence>
<feature type="compositionally biased region" description="Polar residues" evidence="1">
    <location>
        <begin position="72"/>
        <end position="86"/>
    </location>
</feature>
<comment type="caution">
    <text evidence="2">The sequence shown here is derived from an EMBL/GenBank/DDBJ whole genome shotgun (WGS) entry which is preliminary data.</text>
</comment>
<accession>A0A9Q1ITE2</accession>
<sequence length="96" mass="10454">MYFTLIKVASAGTGSCLLAPGGSPAPRRRDSTSGSWKTSLNPALYLPCCPSRLHSCGRAAAGRSGPRPARTESVQNQNRLRSQRTQGHCRDRKRDR</sequence>
<dbReference type="Proteomes" id="UP001152622">
    <property type="component" value="Chromosome 7"/>
</dbReference>
<name>A0A9Q1ITE2_SYNKA</name>
<evidence type="ECO:0000313" key="3">
    <source>
        <dbReference type="Proteomes" id="UP001152622"/>
    </source>
</evidence>
<dbReference type="EMBL" id="JAINUF010000007">
    <property type="protein sequence ID" value="KAJ8354045.1"/>
    <property type="molecule type" value="Genomic_DNA"/>
</dbReference>
<feature type="region of interest" description="Disordered" evidence="1">
    <location>
        <begin position="58"/>
        <end position="96"/>
    </location>
</feature>
<feature type="region of interest" description="Disordered" evidence="1">
    <location>
        <begin position="16"/>
        <end position="41"/>
    </location>
</feature>
<dbReference type="AlphaFoldDB" id="A0A9Q1ITE2"/>
<gene>
    <name evidence="2" type="ORF">SKAU_G00216120</name>
</gene>
<organism evidence="2 3">
    <name type="scientific">Synaphobranchus kaupii</name>
    <name type="common">Kaup's arrowtooth eel</name>
    <dbReference type="NCBI Taxonomy" id="118154"/>
    <lineage>
        <taxon>Eukaryota</taxon>
        <taxon>Metazoa</taxon>
        <taxon>Chordata</taxon>
        <taxon>Craniata</taxon>
        <taxon>Vertebrata</taxon>
        <taxon>Euteleostomi</taxon>
        <taxon>Actinopterygii</taxon>
        <taxon>Neopterygii</taxon>
        <taxon>Teleostei</taxon>
        <taxon>Anguilliformes</taxon>
        <taxon>Synaphobranchidae</taxon>
        <taxon>Synaphobranchus</taxon>
    </lineage>
</organism>
<protein>
    <submittedName>
        <fullName evidence="2">Uncharacterized protein</fullName>
    </submittedName>
</protein>
<proteinExistence type="predicted"/>
<feature type="compositionally biased region" description="Low complexity" evidence="1">
    <location>
        <begin position="58"/>
        <end position="68"/>
    </location>
</feature>
<feature type="compositionally biased region" description="Polar residues" evidence="1">
    <location>
        <begin position="32"/>
        <end position="41"/>
    </location>
</feature>
<keyword evidence="3" id="KW-1185">Reference proteome</keyword>